<dbReference type="RefSeq" id="WP_127789524.1">
    <property type="nucleotide sequence ID" value="NZ_SACL01000009.1"/>
</dbReference>
<accession>A0A437M268</accession>
<dbReference type="GO" id="GO:0048038">
    <property type="term" value="F:quinone binding"/>
    <property type="evidence" value="ECO:0007669"/>
    <property type="project" value="TreeGrafter"/>
</dbReference>
<organism evidence="2 3">
    <name type="scientific">Rhodovarius crocodyli</name>
    <dbReference type="NCBI Taxonomy" id="1979269"/>
    <lineage>
        <taxon>Bacteria</taxon>
        <taxon>Pseudomonadati</taxon>
        <taxon>Pseudomonadota</taxon>
        <taxon>Alphaproteobacteria</taxon>
        <taxon>Acetobacterales</taxon>
        <taxon>Roseomonadaceae</taxon>
        <taxon>Rhodovarius</taxon>
    </lineage>
</organism>
<dbReference type="Gene3D" id="3.40.50.720">
    <property type="entry name" value="NAD(P)-binding Rossmann-like Domain"/>
    <property type="match status" value="1"/>
</dbReference>
<keyword evidence="3" id="KW-1185">Reference proteome</keyword>
<dbReference type="Pfam" id="PF13561">
    <property type="entry name" value="adh_short_C2"/>
    <property type="match status" value="1"/>
</dbReference>
<evidence type="ECO:0000313" key="2">
    <source>
        <dbReference type="EMBL" id="RVT91777.1"/>
    </source>
</evidence>
<gene>
    <name evidence="2" type="ORF">EOD42_20885</name>
</gene>
<dbReference type="GO" id="GO:0006633">
    <property type="term" value="P:fatty acid biosynthetic process"/>
    <property type="evidence" value="ECO:0007669"/>
    <property type="project" value="TreeGrafter"/>
</dbReference>
<dbReference type="FunFam" id="3.40.50.720:FF:000084">
    <property type="entry name" value="Short-chain dehydrogenase reductase"/>
    <property type="match status" value="1"/>
</dbReference>
<dbReference type="CDD" id="cd05233">
    <property type="entry name" value="SDR_c"/>
    <property type="match status" value="1"/>
</dbReference>
<evidence type="ECO:0000256" key="1">
    <source>
        <dbReference type="ARBA" id="ARBA00006484"/>
    </source>
</evidence>
<comment type="caution">
    <text evidence="2">The sequence shown here is derived from an EMBL/GenBank/DDBJ whole genome shotgun (WGS) entry which is preliminary data.</text>
</comment>
<protein>
    <submittedName>
        <fullName evidence="2">SDR family oxidoreductase</fullName>
    </submittedName>
</protein>
<dbReference type="PANTHER" id="PTHR42760">
    <property type="entry name" value="SHORT-CHAIN DEHYDROGENASES/REDUCTASES FAMILY MEMBER"/>
    <property type="match status" value="1"/>
</dbReference>
<name>A0A437M268_9PROT</name>
<dbReference type="PROSITE" id="PS00061">
    <property type="entry name" value="ADH_SHORT"/>
    <property type="match status" value="1"/>
</dbReference>
<comment type="similarity">
    <text evidence="1">Belongs to the short-chain dehydrogenases/reductases (SDR) family.</text>
</comment>
<dbReference type="EMBL" id="SACL01000009">
    <property type="protein sequence ID" value="RVT91777.1"/>
    <property type="molecule type" value="Genomic_DNA"/>
</dbReference>
<dbReference type="OrthoDB" id="9789398at2"/>
<dbReference type="InterPro" id="IPR036291">
    <property type="entry name" value="NAD(P)-bd_dom_sf"/>
</dbReference>
<evidence type="ECO:0000313" key="3">
    <source>
        <dbReference type="Proteomes" id="UP000282957"/>
    </source>
</evidence>
<dbReference type="PRINTS" id="PR00081">
    <property type="entry name" value="GDHRDH"/>
</dbReference>
<dbReference type="InterPro" id="IPR020904">
    <property type="entry name" value="Sc_DH/Rdtase_CS"/>
</dbReference>
<dbReference type="NCBIfam" id="NF005559">
    <property type="entry name" value="PRK07231.1"/>
    <property type="match status" value="1"/>
</dbReference>
<dbReference type="InterPro" id="IPR002347">
    <property type="entry name" value="SDR_fam"/>
</dbReference>
<dbReference type="Proteomes" id="UP000282957">
    <property type="component" value="Unassembled WGS sequence"/>
</dbReference>
<dbReference type="GO" id="GO:0016616">
    <property type="term" value="F:oxidoreductase activity, acting on the CH-OH group of donors, NAD or NADP as acceptor"/>
    <property type="evidence" value="ECO:0007669"/>
    <property type="project" value="TreeGrafter"/>
</dbReference>
<dbReference type="SUPFAM" id="SSF51735">
    <property type="entry name" value="NAD(P)-binding Rossmann-fold domains"/>
    <property type="match status" value="1"/>
</dbReference>
<proteinExistence type="inferred from homology"/>
<dbReference type="PANTHER" id="PTHR42760:SF122">
    <property type="entry name" value="NAD(P)-BINDING PROTEIN"/>
    <property type="match status" value="1"/>
</dbReference>
<dbReference type="PRINTS" id="PR00080">
    <property type="entry name" value="SDRFAMILY"/>
</dbReference>
<dbReference type="AlphaFoldDB" id="A0A437M268"/>
<reference evidence="2 3" key="1">
    <citation type="submission" date="2019-01" db="EMBL/GenBank/DDBJ databases">
        <authorList>
            <person name="Chen W.-M."/>
        </authorList>
    </citation>
    <scope>NUCLEOTIDE SEQUENCE [LARGE SCALE GENOMIC DNA]</scope>
    <source>
        <strain evidence="2 3">CCP-6</strain>
    </source>
</reference>
<sequence length="284" mass="29208">MDTEPKAAEASLAGRVALVTGAGSRGPGIGNGRAAAILLARAGARVGLIDSQADWAEATRRMIEAEGGQAAVLECDVTRDASCRDVVAATLSRWGRVDILVNNVGVGGPPGSAVDLDLEGWDQAMRVNVTAMMLMARHAIPPMRELGRGAIVNIASVAGLMGGHPSLLYPASKGAVVGMTRAMAAHHGPEGIRVNCVAPGMVYTPMVSANGMSAEKRALRRARSLLTTEGNGWDVGHAVRYLASDEARFITGTILSVDGGAVAGRPVGGASPDHAYLRPTESVS</sequence>